<proteinExistence type="inferred from homology"/>
<dbReference type="FunFam" id="3.40.50.970:FF:000005">
    <property type="entry name" value="1-deoxy-D-xylulose-5-phosphate synthase"/>
    <property type="match status" value="1"/>
</dbReference>
<evidence type="ECO:0000256" key="7">
    <source>
        <dbReference type="ARBA" id="ARBA00022977"/>
    </source>
</evidence>
<keyword evidence="4 10" id="KW-0808">Transferase</keyword>
<comment type="cofactor">
    <cofactor evidence="10">
        <name>Mg(2+)</name>
        <dbReference type="ChEBI" id="CHEBI:18420"/>
    </cofactor>
    <text evidence="10">Binds 1 Mg(2+) ion per subunit.</text>
</comment>
<gene>
    <name evidence="10" type="primary">dxs</name>
    <name evidence="12" type="ORF">FHR37_002403</name>
    <name evidence="13" type="ORF">SAMN05421678_104196</name>
</gene>
<reference evidence="12 15" key="2">
    <citation type="submission" date="2020-07" db="EMBL/GenBank/DDBJ databases">
        <title>Sequencing the genomes of 1000 actinobacteria strains.</title>
        <authorList>
            <person name="Klenk H.-P."/>
        </authorList>
    </citation>
    <scope>NUCLEOTIDE SEQUENCE [LARGE SCALE GENOMIC DNA]</scope>
    <source>
        <strain evidence="12 15">DSM 45117</strain>
    </source>
</reference>
<dbReference type="Proteomes" id="UP000199052">
    <property type="component" value="Unassembled WGS sequence"/>
</dbReference>
<evidence type="ECO:0000313" key="13">
    <source>
        <dbReference type="EMBL" id="SFG17127.1"/>
    </source>
</evidence>
<dbReference type="NCBIfam" id="TIGR00204">
    <property type="entry name" value="dxs"/>
    <property type="match status" value="1"/>
</dbReference>
<dbReference type="GO" id="GO:0009228">
    <property type="term" value="P:thiamine biosynthetic process"/>
    <property type="evidence" value="ECO:0007669"/>
    <property type="project" value="UniProtKB-UniRule"/>
</dbReference>
<evidence type="ECO:0000256" key="6">
    <source>
        <dbReference type="ARBA" id="ARBA00022842"/>
    </source>
</evidence>
<feature type="binding site" evidence="10">
    <location>
        <position position="175"/>
    </location>
    <ligand>
        <name>thiamine diphosphate</name>
        <dbReference type="ChEBI" id="CHEBI:58937"/>
    </ligand>
</feature>
<keyword evidence="15" id="KW-1185">Reference proteome</keyword>
<dbReference type="Pfam" id="PF02780">
    <property type="entry name" value="Transketolase_C"/>
    <property type="match status" value="1"/>
</dbReference>
<dbReference type="GO" id="GO:0008661">
    <property type="term" value="F:1-deoxy-D-xylulose-5-phosphate synthase activity"/>
    <property type="evidence" value="ECO:0007669"/>
    <property type="project" value="UniProtKB-UniRule"/>
</dbReference>
<dbReference type="InterPro" id="IPR033248">
    <property type="entry name" value="Transketolase_C"/>
</dbReference>
<evidence type="ECO:0000256" key="5">
    <source>
        <dbReference type="ARBA" id="ARBA00022723"/>
    </source>
</evidence>
<dbReference type="InterPro" id="IPR005477">
    <property type="entry name" value="Dxylulose-5-P_synthase"/>
</dbReference>
<dbReference type="OrthoDB" id="9803371at2"/>
<dbReference type="NCBIfam" id="NF003933">
    <property type="entry name" value="PRK05444.2-2"/>
    <property type="match status" value="1"/>
</dbReference>
<comment type="similarity">
    <text evidence="2 10">Belongs to the transketolase family. DXPS subfamily.</text>
</comment>
<feature type="binding site" evidence="10">
    <location>
        <position position="286"/>
    </location>
    <ligand>
        <name>thiamine diphosphate</name>
        <dbReference type="ChEBI" id="CHEBI:58937"/>
    </ligand>
</feature>
<comment type="catalytic activity">
    <reaction evidence="10">
        <text>D-glyceraldehyde 3-phosphate + pyruvate + H(+) = 1-deoxy-D-xylulose 5-phosphate + CO2</text>
        <dbReference type="Rhea" id="RHEA:12605"/>
        <dbReference type="ChEBI" id="CHEBI:15361"/>
        <dbReference type="ChEBI" id="CHEBI:15378"/>
        <dbReference type="ChEBI" id="CHEBI:16526"/>
        <dbReference type="ChEBI" id="CHEBI:57792"/>
        <dbReference type="ChEBI" id="CHEBI:59776"/>
        <dbReference type="EC" id="2.2.1.7"/>
    </reaction>
</comment>
<dbReference type="Pfam" id="PF13292">
    <property type="entry name" value="DXP_synthase_N"/>
    <property type="match status" value="1"/>
</dbReference>
<dbReference type="SMART" id="SM00861">
    <property type="entry name" value="Transket_pyr"/>
    <property type="match status" value="1"/>
</dbReference>
<dbReference type="Gene3D" id="3.40.50.970">
    <property type="match status" value="2"/>
</dbReference>
<keyword evidence="5 10" id="KW-0479">Metal-binding</keyword>
<evidence type="ECO:0000256" key="9">
    <source>
        <dbReference type="ARBA" id="ARBA00023229"/>
    </source>
</evidence>
<dbReference type="InterPro" id="IPR029061">
    <property type="entry name" value="THDP-binding"/>
</dbReference>
<evidence type="ECO:0000313" key="14">
    <source>
        <dbReference type="Proteomes" id="UP000199052"/>
    </source>
</evidence>
<evidence type="ECO:0000256" key="8">
    <source>
        <dbReference type="ARBA" id="ARBA00023052"/>
    </source>
</evidence>
<evidence type="ECO:0000259" key="11">
    <source>
        <dbReference type="SMART" id="SM00861"/>
    </source>
</evidence>
<evidence type="ECO:0000313" key="15">
    <source>
        <dbReference type="Proteomes" id="UP000533017"/>
    </source>
</evidence>
<dbReference type="UniPathway" id="UPA00064">
    <property type="reaction ID" value="UER00091"/>
</dbReference>
<dbReference type="RefSeq" id="WP_092882673.1">
    <property type="nucleotide sequence ID" value="NZ_FOOI01000004.1"/>
</dbReference>
<feature type="binding site" evidence="10">
    <location>
        <position position="73"/>
    </location>
    <ligand>
        <name>thiamine diphosphate</name>
        <dbReference type="ChEBI" id="CHEBI:58937"/>
    </ligand>
</feature>
<comment type="function">
    <text evidence="10">Catalyzes the acyloin condensation reaction between C atoms 2 and 3 of pyruvate and glyceraldehyde 3-phosphate to yield 1-deoxy-D-xylulose-5-phosphate (DXP).</text>
</comment>
<feature type="binding site" evidence="10">
    <location>
        <begin position="146"/>
        <end position="147"/>
    </location>
    <ligand>
        <name>thiamine diphosphate</name>
        <dbReference type="ChEBI" id="CHEBI:58937"/>
    </ligand>
</feature>
<dbReference type="Proteomes" id="UP000533017">
    <property type="component" value="Unassembled WGS sequence"/>
</dbReference>
<comment type="subunit">
    <text evidence="3 10">Homodimer.</text>
</comment>
<name>A0A1I2PSZ6_9ACTN</name>
<dbReference type="PANTHER" id="PTHR43322:SF5">
    <property type="entry name" value="1-DEOXY-D-XYLULOSE-5-PHOSPHATE SYNTHASE, CHLOROPLASTIC"/>
    <property type="match status" value="1"/>
</dbReference>
<protein>
    <recommendedName>
        <fullName evidence="10">1-deoxy-D-xylulose-5-phosphate synthase</fullName>
        <ecNumber evidence="10">2.2.1.7</ecNumber>
    </recommendedName>
    <alternativeName>
        <fullName evidence="10">1-deoxyxylulose-5-phosphate synthase</fullName>
        <shortName evidence="10">DXP synthase</shortName>
        <shortName evidence="10">DXPS</shortName>
    </alternativeName>
</protein>
<dbReference type="AlphaFoldDB" id="A0A1I2PSZ6"/>
<feature type="binding site" evidence="10">
    <location>
        <begin position="114"/>
        <end position="116"/>
    </location>
    <ligand>
        <name>thiamine diphosphate</name>
        <dbReference type="ChEBI" id="CHEBI:58937"/>
    </ligand>
</feature>
<comment type="cofactor">
    <cofactor evidence="10">
        <name>thiamine diphosphate</name>
        <dbReference type="ChEBI" id="CHEBI:58937"/>
    </cofactor>
    <text evidence="10">Binds 1 thiamine pyrophosphate per subunit.</text>
</comment>
<keyword evidence="7 10" id="KW-0784">Thiamine biosynthesis</keyword>
<dbReference type="GO" id="GO:0019288">
    <property type="term" value="P:isopentenyl diphosphate biosynthetic process, methylerythritol 4-phosphate pathway"/>
    <property type="evidence" value="ECO:0007669"/>
    <property type="project" value="TreeGrafter"/>
</dbReference>
<evidence type="ECO:0000256" key="4">
    <source>
        <dbReference type="ARBA" id="ARBA00022679"/>
    </source>
</evidence>
<dbReference type="PANTHER" id="PTHR43322">
    <property type="entry name" value="1-D-DEOXYXYLULOSE 5-PHOSPHATE SYNTHASE-RELATED"/>
    <property type="match status" value="1"/>
</dbReference>
<dbReference type="GO" id="GO:0005829">
    <property type="term" value="C:cytosol"/>
    <property type="evidence" value="ECO:0007669"/>
    <property type="project" value="TreeGrafter"/>
</dbReference>
<evidence type="ECO:0000256" key="2">
    <source>
        <dbReference type="ARBA" id="ARBA00011081"/>
    </source>
</evidence>
<dbReference type="GO" id="GO:0016114">
    <property type="term" value="P:terpenoid biosynthetic process"/>
    <property type="evidence" value="ECO:0007669"/>
    <property type="project" value="UniProtKB-UniRule"/>
</dbReference>
<evidence type="ECO:0000256" key="1">
    <source>
        <dbReference type="ARBA" id="ARBA00004980"/>
    </source>
</evidence>
<feature type="binding site" evidence="10">
    <location>
        <position position="175"/>
    </location>
    <ligand>
        <name>Mg(2+)</name>
        <dbReference type="ChEBI" id="CHEBI:18420"/>
    </ligand>
</feature>
<dbReference type="InterPro" id="IPR020826">
    <property type="entry name" value="Transketolase_BS"/>
</dbReference>
<reference evidence="13 14" key="1">
    <citation type="submission" date="2016-10" db="EMBL/GenBank/DDBJ databases">
        <authorList>
            <person name="de Groot N.N."/>
        </authorList>
    </citation>
    <scope>NUCLEOTIDE SEQUENCE [LARGE SCALE GENOMIC DNA]</scope>
    <source>
        <strain evidence="13 14">CPCC 202808</strain>
    </source>
</reference>
<dbReference type="CDD" id="cd02007">
    <property type="entry name" value="TPP_DXS"/>
    <property type="match status" value="1"/>
</dbReference>
<dbReference type="STRING" id="504797.SAMN05421678_104196"/>
<feature type="binding site" evidence="10">
    <location>
        <position position="145"/>
    </location>
    <ligand>
        <name>Mg(2+)</name>
        <dbReference type="ChEBI" id="CHEBI:18420"/>
    </ligand>
</feature>
<dbReference type="Gene3D" id="3.40.50.920">
    <property type="match status" value="1"/>
</dbReference>
<dbReference type="SUPFAM" id="SSF52922">
    <property type="entry name" value="TK C-terminal domain-like"/>
    <property type="match status" value="1"/>
</dbReference>
<organism evidence="13 14">
    <name type="scientific">Actinopolymorpha cephalotaxi</name>
    <dbReference type="NCBI Taxonomy" id="504797"/>
    <lineage>
        <taxon>Bacteria</taxon>
        <taxon>Bacillati</taxon>
        <taxon>Actinomycetota</taxon>
        <taxon>Actinomycetes</taxon>
        <taxon>Propionibacteriales</taxon>
        <taxon>Actinopolymorphaceae</taxon>
        <taxon>Actinopolymorpha</taxon>
    </lineage>
</organism>
<keyword evidence="9 10" id="KW-0414">Isoprene biosynthesis</keyword>
<sequence>MGVLEKVREPADLNALSEEQLTTLAREIRDFLVAKVSRTGGHLGPNLGIVELTLALHRVFESPRDRIIFDVGHQAYVHKMLTGRQEGFDLLRQKGGLSGYPSRAESEHDLVENSHASASLSYADGLAKAYQLRGEDRHVVAVIGDGALTGGMAWEALNNIAGAKDRPLVIVVNDNGRSYTPTVGGIADHLTALRTDPRYERVLDLVKRSLSRTPLVGPPLYDVLHGIKRGLKDVMAPQGLFEDLGMKYVGPVDGHDRELVEHALEQAKNFGGPVIVHCVTSKGHGYEIAEQDEADCFHSPSGAFDPLTGTPVAAPGAKWTNVFRDELVELGRERPDIVAITAAMRHPTGLDAFARAFPERSFDVGIAEQHAVTSAAGLAMGGMHPVVAIYSTFLNRAFDQMLMDVALHGCGATFVLDRAGVTGEDGPSHNGMWDMSILQVVPGLRLAAPRDGARLRELLREAVAVDDGPTVLRFPKGALADDLPALERRDGVDVLVREGDTDVLLVCVGSMAATGVEVAARLTGQGIGVTVVDPRWVKPVNPVLVDLARTHRLVVSLEDSGRVGGCGAALGLALSDARVGTPLHVAGIAQRFLDHDKRPQLLAEMGLGAQDLARDIVERMAQADDAALVTDDHGAVSRG</sequence>
<dbReference type="EMBL" id="FOOI01000004">
    <property type="protein sequence ID" value="SFG17127.1"/>
    <property type="molecule type" value="Genomic_DNA"/>
</dbReference>
<dbReference type="EMBL" id="JACBZA010000001">
    <property type="protein sequence ID" value="NYH83552.1"/>
    <property type="molecule type" value="Genomic_DNA"/>
</dbReference>
<dbReference type="Pfam" id="PF02779">
    <property type="entry name" value="Transket_pyr"/>
    <property type="match status" value="1"/>
</dbReference>
<feature type="domain" description="Transketolase-like pyrimidine-binding" evidence="11">
    <location>
        <begin position="317"/>
        <end position="481"/>
    </location>
</feature>
<keyword evidence="6 10" id="KW-0460">Magnesium</keyword>
<dbReference type="InterPro" id="IPR005475">
    <property type="entry name" value="Transketolase-like_Pyr-bd"/>
</dbReference>
<dbReference type="InterPro" id="IPR009014">
    <property type="entry name" value="Transketo_C/PFOR_II"/>
</dbReference>
<dbReference type="HAMAP" id="MF_00315">
    <property type="entry name" value="DXP_synth"/>
    <property type="match status" value="1"/>
</dbReference>
<comment type="pathway">
    <text evidence="1 10">Metabolic intermediate biosynthesis; 1-deoxy-D-xylulose 5-phosphate biosynthesis; 1-deoxy-D-xylulose 5-phosphate from D-glyceraldehyde 3-phosphate and pyruvate: step 1/1.</text>
</comment>
<accession>A0A1I2PSZ6</accession>
<feature type="binding site" evidence="10">
    <location>
        <position position="368"/>
    </location>
    <ligand>
        <name>thiamine diphosphate</name>
        <dbReference type="ChEBI" id="CHEBI:58937"/>
    </ligand>
</feature>
<dbReference type="CDD" id="cd07033">
    <property type="entry name" value="TPP_PYR_DXS_TK_like"/>
    <property type="match status" value="1"/>
</dbReference>
<evidence type="ECO:0000256" key="10">
    <source>
        <dbReference type="HAMAP-Rule" id="MF_00315"/>
    </source>
</evidence>
<keyword evidence="8 10" id="KW-0786">Thiamine pyrophosphate</keyword>
<evidence type="ECO:0000313" key="12">
    <source>
        <dbReference type="EMBL" id="NYH83552.1"/>
    </source>
</evidence>
<dbReference type="EC" id="2.2.1.7" evidence="10"/>
<dbReference type="SUPFAM" id="SSF52518">
    <property type="entry name" value="Thiamin diphosphate-binding fold (THDP-binding)"/>
    <property type="match status" value="1"/>
</dbReference>
<dbReference type="GO" id="GO:0030976">
    <property type="term" value="F:thiamine pyrophosphate binding"/>
    <property type="evidence" value="ECO:0007669"/>
    <property type="project" value="UniProtKB-UniRule"/>
</dbReference>
<dbReference type="PROSITE" id="PS00802">
    <property type="entry name" value="TRANSKETOLASE_2"/>
    <property type="match status" value="1"/>
</dbReference>
<dbReference type="GO" id="GO:0000287">
    <property type="term" value="F:magnesium ion binding"/>
    <property type="evidence" value="ECO:0007669"/>
    <property type="project" value="UniProtKB-UniRule"/>
</dbReference>
<evidence type="ECO:0000256" key="3">
    <source>
        <dbReference type="ARBA" id="ARBA00011738"/>
    </source>
</evidence>